<proteinExistence type="predicted"/>
<protein>
    <submittedName>
        <fullName evidence="1">Uncharacterized protein</fullName>
    </submittedName>
</protein>
<comment type="caution">
    <text evidence="1">The sequence shown here is derived from an EMBL/GenBank/DDBJ whole genome shotgun (WGS) entry which is preliminary data.</text>
</comment>
<evidence type="ECO:0000313" key="2">
    <source>
        <dbReference type="Proteomes" id="UP000659172"/>
    </source>
</evidence>
<keyword evidence="2" id="KW-1185">Reference proteome</keyword>
<reference evidence="1 2" key="1">
    <citation type="submission" date="2020-06" db="EMBL/GenBank/DDBJ databases">
        <title>Rhizobium sp.nov. isolated from the tomato plant.</title>
        <authorList>
            <person name="Thin K.K."/>
            <person name="Zhang X."/>
            <person name="He S."/>
        </authorList>
    </citation>
    <scope>NUCLEOTIDE SEQUENCE [LARGE SCALE GENOMIC DNA]</scope>
    <source>
        <strain evidence="1 2">DBTS2</strain>
    </source>
</reference>
<name>A0ABX2QLC5_9HYPH</name>
<organism evidence="1 2">
    <name type="scientific">Mycoplana rhizolycopersici</name>
    <dbReference type="NCBI Taxonomy" id="2746702"/>
    <lineage>
        <taxon>Bacteria</taxon>
        <taxon>Pseudomonadati</taxon>
        <taxon>Pseudomonadota</taxon>
        <taxon>Alphaproteobacteria</taxon>
        <taxon>Hyphomicrobiales</taxon>
        <taxon>Rhizobiaceae</taxon>
        <taxon>Mycoplana</taxon>
    </lineage>
</organism>
<dbReference type="Proteomes" id="UP000659172">
    <property type="component" value="Unassembled WGS sequence"/>
</dbReference>
<dbReference type="EMBL" id="JABXYK010000030">
    <property type="protein sequence ID" value="NVP58599.1"/>
    <property type="molecule type" value="Genomic_DNA"/>
</dbReference>
<dbReference type="RefSeq" id="WP_176952498.1">
    <property type="nucleotide sequence ID" value="NZ_JABXYK010000030.1"/>
</dbReference>
<evidence type="ECO:0000313" key="1">
    <source>
        <dbReference type="EMBL" id="NVP58599.1"/>
    </source>
</evidence>
<gene>
    <name evidence="1" type="ORF">HV823_25535</name>
</gene>
<sequence length="56" mass="6298">MLTGPDLNANAINIELALKDVQEKYPDFKVAAVVKTDCWVLQGNQKTLPLFRPTRI</sequence>
<accession>A0ABX2QLC5</accession>